<reference evidence="9" key="1">
    <citation type="journal article" date="2021" name="PeerJ">
        <title>Extensive microbial diversity within the chicken gut microbiome revealed by metagenomics and culture.</title>
        <authorList>
            <person name="Gilroy R."/>
            <person name="Ravi A."/>
            <person name="Getino M."/>
            <person name="Pursley I."/>
            <person name="Horton D.L."/>
            <person name="Alikhan N.F."/>
            <person name="Baker D."/>
            <person name="Gharbi K."/>
            <person name="Hall N."/>
            <person name="Watson M."/>
            <person name="Adriaenssens E.M."/>
            <person name="Foster-Nyarko E."/>
            <person name="Jarju S."/>
            <person name="Secka A."/>
            <person name="Antonio M."/>
            <person name="Oren A."/>
            <person name="Chaudhuri R.R."/>
            <person name="La Ragione R."/>
            <person name="Hildebrand F."/>
            <person name="Pallen M.J."/>
        </authorList>
    </citation>
    <scope>NUCLEOTIDE SEQUENCE</scope>
    <source>
        <strain evidence="9">CHK188-4685</strain>
    </source>
</reference>
<protein>
    <submittedName>
        <fullName evidence="9">Type II secretion system F family protein</fullName>
    </submittedName>
</protein>
<evidence type="ECO:0000256" key="2">
    <source>
        <dbReference type="ARBA" id="ARBA00022475"/>
    </source>
</evidence>
<feature type="transmembrane region" description="Helical" evidence="7">
    <location>
        <begin position="245"/>
        <end position="265"/>
    </location>
</feature>
<sequence>MQEIPRGKQRSEEKKKRTGESRAGTDYGCYRLSPVQWLAYGGAGAGLCGLTAYIFYRSLAAFLILLPLGILCPLTQKRRLKKKRLRQLSLEFKDGIQILSSYLSAGYALENAFSLSASELRELYGSHGMAAGEFEEIAGKARMNRPVEEGLLDFGERSGLEDVNNFAQVVAAAKRRGGGMVEMISQTASVIRDKIQVQEEIHTMTAAKVLEQQVMSGVPFLIVLYIDFTSPGFFDVMYETAAGRWVMTLCLVLYGAALVLAGHILDIEI</sequence>
<dbReference type="EMBL" id="DWYS01000137">
    <property type="protein sequence ID" value="HJB08449.1"/>
    <property type="molecule type" value="Genomic_DNA"/>
</dbReference>
<evidence type="ECO:0000256" key="4">
    <source>
        <dbReference type="ARBA" id="ARBA00022989"/>
    </source>
</evidence>
<dbReference type="AlphaFoldDB" id="A0A9D2RLP5"/>
<proteinExistence type="predicted"/>
<gene>
    <name evidence="9" type="ORF">H9716_11410</name>
</gene>
<feature type="compositionally biased region" description="Basic and acidic residues" evidence="6">
    <location>
        <begin position="1"/>
        <end position="20"/>
    </location>
</feature>
<keyword evidence="3 7" id="KW-0812">Transmembrane</keyword>
<evidence type="ECO:0000313" key="10">
    <source>
        <dbReference type="Proteomes" id="UP000886804"/>
    </source>
</evidence>
<accession>A0A9D2RLP5</accession>
<evidence type="ECO:0000256" key="5">
    <source>
        <dbReference type="ARBA" id="ARBA00023136"/>
    </source>
</evidence>
<dbReference type="Proteomes" id="UP000886804">
    <property type="component" value="Unassembled WGS sequence"/>
</dbReference>
<evidence type="ECO:0000313" key="9">
    <source>
        <dbReference type="EMBL" id="HJB08449.1"/>
    </source>
</evidence>
<dbReference type="Pfam" id="PF00482">
    <property type="entry name" value="T2SSF"/>
    <property type="match status" value="1"/>
</dbReference>
<evidence type="ECO:0000256" key="7">
    <source>
        <dbReference type="SAM" id="Phobius"/>
    </source>
</evidence>
<reference evidence="9" key="2">
    <citation type="submission" date="2021-04" db="EMBL/GenBank/DDBJ databases">
        <authorList>
            <person name="Gilroy R."/>
        </authorList>
    </citation>
    <scope>NUCLEOTIDE SEQUENCE</scope>
    <source>
        <strain evidence="9">CHK188-4685</strain>
    </source>
</reference>
<evidence type="ECO:0000256" key="6">
    <source>
        <dbReference type="SAM" id="MobiDB-lite"/>
    </source>
</evidence>
<dbReference type="InterPro" id="IPR018076">
    <property type="entry name" value="T2SS_GspF_dom"/>
</dbReference>
<feature type="region of interest" description="Disordered" evidence="6">
    <location>
        <begin position="1"/>
        <end position="22"/>
    </location>
</feature>
<dbReference type="PANTHER" id="PTHR35007">
    <property type="entry name" value="INTEGRAL MEMBRANE PROTEIN-RELATED"/>
    <property type="match status" value="1"/>
</dbReference>
<organism evidence="9 10">
    <name type="scientific">Candidatus Enterocloster faecavium</name>
    <dbReference type="NCBI Taxonomy" id="2838560"/>
    <lineage>
        <taxon>Bacteria</taxon>
        <taxon>Bacillati</taxon>
        <taxon>Bacillota</taxon>
        <taxon>Clostridia</taxon>
        <taxon>Lachnospirales</taxon>
        <taxon>Lachnospiraceae</taxon>
        <taxon>Enterocloster</taxon>
    </lineage>
</organism>
<feature type="transmembrane region" description="Helical" evidence="7">
    <location>
        <begin position="54"/>
        <end position="74"/>
    </location>
</feature>
<feature type="transmembrane region" description="Helical" evidence="7">
    <location>
        <begin position="214"/>
        <end position="233"/>
    </location>
</feature>
<evidence type="ECO:0000259" key="8">
    <source>
        <dbReference type="Pfam" id="PF00482"/>
    </source>
</evidence>
<dbReference type="PANTHER" id="PTHR35007:SF1">
    <property type="entry name" value="PILUS ASSEMBLY PROTEIN"/>
    <property type="match status" value="1"/>
</dbReference>
<feature type="domain" description="Type II secretion system protein GspF" evidence="8">
    <location>
        <begin position="97"/>
        <end position="226"/>
    </location>
</feature>
<keyword evidence="2" id="KW-1003">Cell membrane</keyword>
<evidence type="ECO:0000256" key="3">
    <source>
        <dbReference type="ARBA" id="ARBA00022692"/>
    </source>
</evidence>
<name>A0A9D2RLP5_9FIRM</name>
<keyword evidence="5 7" id="KW-0472">Membrane</keyword>
<evidence type="ECO:0000256" key="1">
    <source>
        <dbReference type="ARBA" id="ARBA00004651"/>
    </source>
</evidence>
<dbReference type="GO" id="GO:0005886">
    <property type="term" value="C:plasma membrane"/>
    <property type="evidence" value="ECO:0007669"/>
    <property type="project" value="UniProtKB-SubCell"/>
</dbReference>
<keyword evidence="4 7" id="KW-1133">Transmembrane helix</keyword>
<comment type="subcellular location">
    <subcellularLocation>
        <location evidence="1">Cell membrane</location>
        <topology evidence="1">Multi-pass membrane protein</topology>
    </subcellularLocation>
</comment>
<comment type="caution">
    <text evidence="9">The sequence shown here is derived from an EMBL/GenBank/DDBJ whole genome shotgun (WGS) entry which is preliminary data.</text>
</comment>